<dbReference type="InterPro" id="IPR004811">
    <property type="entry name" value="RelA/Spo_fam"/>
</dbReference>
<evidence type="ECO:0000256" key="1">
    <source>
        <dbReference type="RuleBase" id="RU003847"/>
    </source>
</evidence>
<feature type="domain" description="HD" evidence="3">
    <location>
        <begin position="57"/>
        <end position="156"/>
    </location>
</feature>
<dbReference type="InterPro" id="IPR012676">
    <property type="entry name" value="TGS-like"/>
</dbReference>
<dbReference type="PANTHER" id="PTHR21262:SF36">
    <property type="entry name" value="BIFUNCTIONAL (P)PPGPP SYNTHASE_HYDROLASE SPOT"/>
    <property type="match status" value="1"/>
</dbReference>
<keyword evidence="6" id="KW-1185">Reference proteome</keyword>
<evidence type="ECO:0000313" key="6">
    <source>
        <dbReference type="Proteomes" id="UP000236655"/>
    </source>
</evidence>
<dbReference type="CDD" id="cd05399">
    <property type="entry name" value="NT_Rel-Spo_like"/>
    <property type="match status" value="1"/>
</dbReference>
<dbReference type="InterPro" id="IPR007685">
    <property type="entry name" value="RelA_SpoT"/>
</dbReference>
<dbReference type="SMART" id="SM00471">
    <property type="entry name" value="HDc"/>
    <property type="match status" value="1"/>
</dbReference>
<dbReference type="Gene3D" id="3.10.20.30">
    <property type="match status" value="1"/>
</dbReference>
<dbReference type="PROSITE" id="PS51671">
    <property type="entry name" value="ACT"/>
    <property type="match status" value="1"/>
</dbReference>
<dbReference type="SUPFAM" id="SSF81271">
    <property type="entry name" value="TGS-like"/>
    <property type="match status" value="1"/>
</dbReference>
<dbReference type="Gene3D" id="3.30.460.10">
    <property type="entry name" value="Beta Polymerase, domain 2"/>
    <property type="match status" value="1"/>
</dbReference>
<proteinExistence type="inferred from homology"/>
<dbReference type="FunFam" id="3.10.20.30:FF:000002">
    <property type="entry name" value="GTP pyrophosphokinase (RelA/SpoT)"/>
    <property type="match status" value="1"/>
</dbReference>
<dbReference type="InterPro" id="IPR012675">
    <property type="entry name" value="Beta-grasp_dom_sf"/>
</dbReference>
<dbReference type="PROSITE" id="PS51880">
    <property type="entry name" value="TGS"/>
    <property type="match status" value="1"/>
</dbReference>
<dbReference type="NCBIfam" id="TIGR00691">
    <property type="entry name" value="spoT_relA"/>
    <property type="match status" value="1"/>
</dbReference>
<feature type="domain" description="ACT" evidence="2">
    <location>
        <begin position="634"/>
        <end position="707"/>
    </location>
</feature>
<gene>
    <name evidence="5" type="ORF">CUN60_09665</name>
</gene>
<dbReference type="SUPFAM" id="SSF55021">
    <property type="entry name" value="ACT-like"/>
    <property type="match status" value="1"/>
</dbReference>
<dbReference type="GO" id="GO:0042594">
    <property type="term" value="P:response to starvation"/>
    <property type="evidence" value="ECO:0007669"/>
    <property type="project" value="TreeGrafter"/>
</dbReference>
<dbReference type="PANTHER" id="PTHR21262">
    <property type="entry name" value="GUANOSINE-3',5'-BIS DIPHOSPHATE 3'-PYROPHOSPHOHYDROLASE"/>
    <property type="match status" value="1"/>
</dbReference>
<accession>A0A2I7N7W5</accession>
<dbReference type="Pfam" id="PF13291">
    <property type="entry name" value="ACT_4"/>
    <property type="match status" value="1"/>
</dbReference>
<dbReference type="Pfam" id="PF13328">
    <property type="entry name" value="HD_4"/>
    <property type="match status" value="1"/>
</dbReference>
<dbReference type="Pfam" id="PF02824">
    <property type="entry name" value="TGS"/>
    <property type="match status" value="1"/>
</dbReference>
<dbReference type="GO" id="GO:0008893">
    <property type="term" value="F:guanosine-3',5'-bis(diphosphate) 3'-diphosphatase activity"/>
    <property type="evidence" value="ECO:0007669"/>
    <property type="project" value="TreeGrafter"/>
</dbReference>
<dbReference type="GO" id="GO:0008728">
    <property type="term" value="F:GTP diphosphokinase activity"/>
    <property type="evidence" value="ECO:0007669"/>
    <property type="project" value="TreeGrafter"/>
</dbReference>
<dbReference type="SUPFAM" id="SSF81301">
    <property type="entry name" value="Nucleotidyltransferase"/>
    <property type="match status" value="1"/>
</dbReference>
<evidence type="ECO:0000259" key="2">
    <source>
        <dbReference type="PROSITE" id="PS51671"/>
    </source>
</evidence>
<keyword evidence="5" id="KW-0378">Hydrolase</keyword>
<dbReference type="KEGG" id="nba:CUN60_09665"/>
<dbReference type="CDD" id="cd02116">
    <property type="entry name" value="ACT"/>
    <property type="match status" value="1"/>
</dbReference>
<dbReference type="InterPro" id="IPR006674">
    <property type="entry name" value="HD_domain"/>
</dbReference>
<evidence type="ECO:0000259" key="3">
    <source>
        <dbReference type="PROSITE" id="PS51831"/>
    </source>
</evidence>
<dbReference type="GO" id="GO:0005886">
    <property type="term" value="C:plasma membrane"/>
    <property type="evidence" value="ECO:0007669"/>
    <property type="project" value="TreeGrafter"/>
</dbReference>
<dbReference type="OrthoDB" id="9805041at2"/>
<protein>
    <submittedName>
        <fullName evidence="5">Guanosine-3',5'-bis(Diphosphate) 3'-pyrophosphohydrolase</fullName>
    </submittedName>
</protein>
<comment type="similarity">
    <text evidence="1">Belongs to the relA/spoT family.</text>
</comment>
<dbReference type="InterPro" id="IPR043519">
    <property type="entry name" value="NT_sf"/>
</dbReference>
<dbReference type="Pfam" id="PF04607">
    <property type="entry name" value="RelA_SpoT"/>
    <property type="match status" value="1"/>
</dbReference>
<dbReference type="SUPFAM" id="SSF109604">
    <property type="entry name" value="HD-domain/PDEase-like"/>
    <property type="match status" value="1"/>
</dbReference>
<dbReference type="CDD" id="cd00077">
    <property type="entry name" value="HDc"/>
    <property type="match status" value="1"/>
</dbReference>
<dbReference type="InterPro" id="IPR002912">
    <property type="entry name" value="ACT_dom"/>
</dbReference>
<dbReference type="EMBL" id="CP024847">
    <property type="protein sequence ID" value="AUR52553.1"/>
    <property type="molecule type" value="Genomic_DNA"/>
</dbReference>
<dbReference type="CDD" id="cd01668">
    <property type="entry name" value="TGS_RSH"/>
    <property type="match status" value="1"/>
</dbReference>
<dbReference type="RefSeq" id="WP_102951842.1">
    <property type="nucleotide sequence ID" value="NZ_CP024847.1"/>
</dbReference>
<dbReference type="InterPro" id="IPR003607">
    <property type="entry name" value="HD/PDEase_dom"/>
</dbReference>
<dbReference type="AlphaFoldDB" id="A0A2I7N7W5"/>
<dbReference type="PROSITE" id="PS51831">
    <property type="entry name" value="HD"/>
    <property type="match status" value="1"/>
</dbReference>
<dbReference type="GO" id="GO:0015969">
    <property type="term" value="P:guanosine tetraphosphate metabolic process"/>
    <property type="evidence" value="ECO:0007669"/>
    <property type="project" value="InterPro"/>
</dbReference>
<comment type="function">
    <text evidence="1">In eubacteria ppGpp (guanosine 3'-diphosphate 5'-diphosphate) is a mediator of the stringent response that coordinates a variety of cellular activities in response to changes in nutritional abundance.</text>
</comment>
<reference evidence="6" key="1">
    <citation type="submission" date="2017-11" db="EMBL/GenBank/DDBJ databases">
        <authorList>
            <person name="Chan K.G."/>
            <person name="Lee L.S."/>
        </authorList>
    </citation>
    <scope>NUCLEOTIDE SEQUENCE [LARGE SCALE GENOMIC DNA]</scope>
    <source>
        <strain evidence="6">DSM 100970</strain>
    </source>
</reference>
<dbReference type="FunFam" id="1.10.3210.10:FF:000001">
    <property type="entry name" value="GTP pyrophosphokinase RelA"/>
    <property type="match status" value="1"/>
</dbReference>
<dbReference type="InterPro" id="IPR004095">
    <property type="entry name" value="TGS"/>
</dbReference>
<evidence type="ECO:0000259" key="4">
    <source>
        <dbReference type="PROSITE" id="PS51880"/>
    </source>
</evidence>
<dbReference type="Gene3D" id="1.10.3210.10">
    <property type="entry name" value="Hypothetical protein af1432"/>
    <property type="match status" value="1"/>
</dbReference>
<name>A0A2I7N7W5_9NEIS</name>
<dbReference type="Proteomes" id="UP000236655">
    <property type="component" value="Chromosome"/>
</dbReference>
<sequence>MEINHGEYQKLVDDLRRTLLSTARKHLHGKKIETIDLAFQVANHAHYGQFRKSGEPYITHPIEVATLIADWELDEQTIAGALMHDVIEDTPVSKEELTRIFGTSIAELVDSVTKLDKLHFESEEIAHAEYFRKVVLAMAKDIRVILIKLADRMHNMLTLGSMKPEKRRKISMETMEIYVPIANRIGLHKVHLELAEESFKHLYPMRYKVLNSAVEVAQKNRLPLTQEILTNISNALKSNGIKAEFKFRQRTIFNLYNRMLKRQQSFDRIYDIFEVKIIVETIGDCYLTLGVIHNLYQPIPGKFKDYIAIPKSNGYQSLHSTMMSPTGAPLQIHIRTTEMEDIAEHGIISHLLKQQRGIDYGGSAKQHTASWINNILEIQSSTFSASDFLENIKKDLSPKNIYVFTPKGKIIHLPRGATPVDFAYAIHTDIGDHFNRARVNQRSVEHDHRLQNGDVVEVATSQFSEPDENWLNSVITGRAISKIKQYLKEQKYDEDVSNGVHLLNTGLHIAGSEIIVNDEILQKLIDTKYSSRLNLTDFEQKIGVNEIPALQVVSELLELTPGHALKLKLSNCNSAIIQDDVCCPLPDEKIYAKLTRKGELELHSYDCRKNKTIGLDKLIPAILINDTEAQFLSKLTITIDNLPGVFNKLSAIIAERQINMEEIFQERSDNHSIVVVKLTISVSSSKEVDDLLSSIAENDFVIKATRS</sequence>
<evidence type="ECO:0000313" key="5">
    <source>
        <dbReference type="EMBL" id="AUR52553.1"/>
    </source>
</evidence>
<dbReference type="InterPro" id="IPR045865">
    <property type="entry name" value="ACT-like_dom_sf"/>
</dbReference>
<dbReference type="Gene3D" id="3.30.70.260">
    <property type="match status" value="1"/>
</dbReference>
<dbReference type="SMART" id="SM00954">
    <property type="entry name" value="RelA_SpoT"/>
    <property type="match status" value="1"/>
</dbReference>
<dbReference type="InterPro" id="IPR033655">
    <property type="entry name" value="TGS_RelA/SpoT"/>
</dbReference>
<feature type="domain" description="TGS" evidence="4">
    <location>
        <begin position="397"/>
        <end position="460"/>
    </location>
</feature>
<organism evidence="5 6">
    <name type="scientific">Aquella oligotrophica</name>
    <dbReference type="NCBI Taxonomy" id="2067065"/>
    <lineage>
        <taxon>Bacteria</taxon>
        <taxon>Pseudomonadati</taxon>
        <taxon>Pseudomonadota</taxon>
        <taxon>Betaproteobacteria</taxon>
        <taxon>Neisseriales</taxon>
        <taxon>Neisseriaceae</taxon>
        <taxon>Aquella</taxon>
    </lineage>
</organism>